<dbReference type="GO" id="GO:0000050">
    <property type="term" value="P:urea cycle"/>
    <property type="evidence" value="ECO:0007669"/>
    <property type="project" value="UniProtKB-UniPathway"/>
</dbReference>
<evidence type="ECO:0000256" key="2">
    <source>
        <dbReference type="ARBA" id="ARBA00001936"/>
    </source>
</evidence>
<comment type="pathway">
    <text evidence="4">Nitrogen metabolism; urea cycle; L-ornithine and urea from L-arginine: step 1/1.</text>
</comment>
<organism evidence="16 17">
    <name type="scientific">Parazoarcus communis</name>
    <dbReference type="NCBI Taxonomy" id="41977"/>
    <lineage>
        <taxon>Bacteria</taxon>
        <taxon>Pseudomonadati</taxon>
        <taxon>Pseudomonadota</taxon>
        <taxon>Betaproteobacteria</taxon>
        <taxon>Rhodocyclales</taxon>
        <taxon>Zoogloeaceae</taxon>
        <taxon>Parazoarcus</taxon>
    </lineage>
</organism>
<evidence type="ECO:0000256" key="4">
    <source>
        <dbReference type="ARBA" id="ARBA00005098"/>
    </source>
</evidence>
<dbReference type="SUPFAM" id="SSF53383">
    <property type="entry name" value="PLP-dependent transferases"/>
    <property type="match status" value="1"/>
</dbReference>
<dbReference type="NCBIfam" id="TIGR01885">
    <property type="entry name" value="Orn_aminotrans"/>
    <property type="match status" value="1"/>
</dbReference>
<dbReference type="InterPro" id="IPR050103">
    <property type="entry name" value="Class-III_PLP-dep_AT"/>
</dbReference>
<evidence type="ECO:0000313" key="16">
    <source>
        <dbReference type="EMBL" id="AWI79393.1"/>
    </source>
</evidence>
<dbReference type="Gene3D" id="3.90.1150.10">
    <property type="entry name" value="Aspartate Aminotransferase, domain 1"/>
    <property type="match status" value="1"/>
</dbReference>
<dbReference type="InterPro" id="IPR015422">
    <property type="entry name" value="PyrdxlP-dep_Trfase_small"/>
</dbReference>
<evidence type="ECO:0000313" key="17">
    <source>
        <dbReference type="Proteomes" id="UP000244902"/>
    </source>
</evidence>
<evidence type="ECO:0000256" key="8">
    <source>
        <dbReference type="ARBA" id="ARBA00022576"/>
    </source>
</evidence>
<name>A0A2U8H1E8_9RHOO</name>
<keyword evidence="10" id="KW-0479">Metal-binding</keyword>
<dbReference type="InterPro" id="IPR020855">
    <property type="entry name" value="Ureohydrolase_Mn_BS"/>
</dbReference>
<dbReference type="Pfam" id="PF00491">
    <property type="entry name" value="Arginase"/>
    <property type="match status" value="1"/>
</dbReference>
<dbReference type="RefSeq" id="WP_108972283.1">
    <property type="nucleotide sequence ID" value="NZ_CP022188.1"/>
</dbReference>
<evidence type="ECO:0000256" key="7">
    <source>
        <dbReference type="ARBA" id="ARBA00022503"/>
    </source>
</evidence>
<dbReference type="PRINTS" id="PR00116">
    <property type="entry name" value="ARGINASE"/>
</dbReference>
<dbReference type="GO" id="GO:0004053">
    <property type="term" value="F:arginase activity"/>
    <property type="evidence" value="ECO:0007669"/>
    <property type="project" value="UniProtKB-EC"/>
</dbReference>
<reference evidence="16 17" key="1">
    <citation type="submission" date="2017-06" db="EMBL/GenBank/DDBJ databases">
        <title>Azoarcus sp. TSNA42 complete genome sequence.</title>
        <authorList>
            <person name="Woo J.-H."/>
            <person name="Kim H.-S."/>
        </authorList>
    </citation>
    <scope>NUCLEOTIDE SEQUENCE [LARGE SCALE GENOMIC DNA]</scope>
    <source>
        <strain evidence="16 17">TSNA42</strain>
    </source>
</reference>
<evidence type="ECO:0000256" key="1">
    <source>
        <dbReference type="ARBA" id="ARBA00001933"/>
    </source>
</evidence>
<evidence type="ECO:0000256" key="11">
    <source>
        <dbReference type="ARBA" id="ARBA00022801"/>
    </source>
</evidence>
<dbReference type="OrthoDB" id="3398487at2"/>
<dbReference type="Gene3D" id="3.40.640.10">
    <property type="entry name" value="Type I PLP-dependent aspartate aminotransferase-like (Major domain)"/>
    <property type="match status" value="1"/>
</dbReference>
<dbReference type="Proteomes" id="UP000244902">
    <property type="component" value="Chromosome"/>
</dbReference>
<dbReference type="CDD" id="cd00610">
    <property type="entry name" value="OAT_like"/>
    <property type="match status" value="1"/>
</dbReference>
<dbReference type="PANTHER" id="PTHR11986:SF18">
    <property type="entry name" value="ORNITHINE AMINOTRANSFERASE, MITOCHONDRIAL"/>
    <property type="match status" value="1"/>
</dbReference>
<dbReference type="PANTHER" id="PTHR11986">
    <property type="entry name" value="AMINOTRANSFERASE CLASS III"/>
    <property type="match status" value="1"/>
</dbReference>
<dbReference type="InterPro" id="IPR015424">
    <property type="entry name" value="PyrdxlP-dep_Trfase"/>
</dbReference>
<evidence type="ECO:0000256" key="9">
    <source>
        <dbReference type="ARBA" id="ARBA00022679"/>
    </source>
</evidence>
<keyword evidence="13" id="KW-0464">Manganese</keyword>
<dbReference type="InterPro" id="IPR023696">
    <property type="entry name" value="Ureohydrolase_dom_sf"/>
</dbReference>
<dbReference type="UniPathway" id="UPA00158">
    <property type="reaction ID" value="UER00270"/>
</dbReference>
<gene>
    <name evidence="16" type="primary">rocD</name>
    <name evidence="16" type="ORF">CEW87_08415</name>
</gene>
<dbReference type="GO" id="GO:0046872">
    <property type="term" value="F:metal ion binding"/>
    <property type="evidence" value="ECO:0007669"/>
    <property type="project" value="UniProtKB-KW"/>
</dbReference>
<dbReference type="InterPro" id="IPR006035">
    <property type="entry name" value="Ureohydrolase"/>
</dbReference>
<dbReference type="PROSITE" id="PS01053">
    <property type="entry name" value="ARGINASE_1"/>
    <property type="match status" value="1"/>
</dbReference>
<protein>
    <recommendedName>
        <fullName evidence="14">Ornithine--oxo-acid aminotransferase</fullName>
        <ecNumber evidence="6">2.6.1.13</ecNumber>
        <ecNumber evidence="5">3.5.3.1</ecNumber>
    </recommendedName>
</protein>
<dbReference type="FunFam" id="3.40.640.10:FF:000011">
    <property type="entry name" value="Ornithine aminotransferase"/>
    <property type="match status" value="1"/>
</dbReference>
<dbReference type="InterPro" id="IPR049704">
    <property type="entry name" value="Aminotrans_3_PPA_site"/>
</dbReference>
<evidence type="ECO:0000256" key="3">
    <source>
        <dbReference type="ARBA" id="ARBA00004998"/>
    </source>
</evidence>
<dbReference type="InterPro" id="IPR014033">
    <property type="entry name" value="Arginase"/>
</dbReference>
<dbReference type="EC" id="2.6.1.13" evidence="6"/>
<dbReference type="PROSITE" id="PS00600">
    <property type="entry name" value="AA_TRANSFER_CLASS_3"/>
    <property type="match status" value="1"/>
</dbReference>
<dbReference type="SUPFAM" id="SSF52768">
    <property type="entry name" value="Arginase/deacetylase"/>
    <property type="match status" value="1"/>
</dbReference>
<dbReference type="InterPro" id="IPR015421">
    <property type="entry name" value="PyrdxlP-dep_Trfase_major"/>
</dbReference>
<dbReference type="Pfam" id="PF00202">
    <property type="entry name" value="Aminotran_3"/>
    <property type="match status" value="1"/>
</dbReference>
<proteinExistence type="inferred from homology"/>
<dbReference type="InterPro" id="IPR010164">
    <property type="entry name" value="Orn_aminotrans"/>
</dbReference>
<comment type="similarity">
    <text evidence="15">Belongs to the arginase family.</text>
</comment>
<dbReference type="GO" id="GO:0006525">
    <property type="term" value="P:arginine metabolic process"/>
    <property type="evidence" value="ECO:0007669"/>
    <property type="project" value="UniProtKB-KW"/>
</dbReference>
<dbReference type="GO" id="GO:0004587">
    <property type="term" value="F:ornithine aminotransferase activity"/>
    <property type="evidence" value="ECO:0007669"/>
    <property type="project" value="UniProtKB-EC"/>
</dbReference>
<keyword evidence="7" id="KW-0056">Arginine metabolism</keyword>
<dbReference type="CDD" id="cd09989">
    <property type="entry name" value="Arginase"/>
    <property type="match status" value="1"/>
</dbReference>
<evidence type="ECO:0000256" key="15">
    <source>
        <dbReference type="PROSITE-ProRule" id="PRU00742"/>
    </source>
</evidence>
<evidence type="ECO:0000256" key="14">
    <source>
        <dbReference type="ARBA" id="ARBA00030587"/>
    </source>
</evidence>
<dbReference type="InterPro" id="IPR005814">
    <property type="entry name" value="Aminotrans_3"/>
</dbReference>
<evidence type="ECO:0000256" key="12">
    <source>
        <dbReference type="ARBA" id="ARBA00022898"/>
    </source>
</evidence>
<keyword evidence="9" id="KW-0808">Transferase</keyword>
<accession>A0A2U8H1E8</accession>
<dbReference type="EMBL" id="CP022188">
    <property type="protein sequence ID" value="AWI79393.1"/>
    <property type="molecule type" value="Genomic_DNA"/>
</dbReference>
<dbReference type="EC" id="3.5.3.1" evidence="5"/>
<sequence length="708" mass="75043">MTNTTHLPAGPHTRLTIISAASALGAPHPGSAAAAQYLRSNGLSERLSNAGIHAEWSDAVRPTQPPAHMEGTEDMAARLEACAAFARRLADRLAVLDPDAFPLILGGDHAIAAGTWRGIGRRADGAPGLIWIDAHLDSHTAESTHSGNIHGMPLAALLGEGDRSLVGIPGPRLDPARVCVIGARAWEAEEHERLTQLGVRIFDMNEIRERGLPAVFCDALTIVRGSGSQPGFGLSLDVDALDPLAVPAVTCPAPEGIDPQALADVLLTLRTCGDFIAMEITEYRPDLDTDGRSGDWVAEIACAALGPGSYWLREKERHFGASNYAPLPVVFHRGEGVWLWDVEGRRYLDMMSAYSAVSFGHGHPRLLRALEDQARRLALTSRAFSNDRLPLLLERMCGLFGFERALPVNTGLEAVETALKAARKWAYTVKGVAADKAEIIACDGNFHGRSIAIVGLSASEQYRDGFGPFPPGLRRIPFGDSAALEAAITPETAAFLVEPIQGEGGIIVPPAGYLARCAEICRRHRVLLIADEVQTGLGRTGRLLACDHDGVRPDGLILGKALGGGLLPVSAFLADREVMDVFHPGDHGSTFGGNPLGAAVALEVLALLAEGSPWKRADQLGERLRSRLEAAKLPSVREIRGRGLLIGIAIDPNIASAASVAETLLARGIATRDTTGNVIRLAPPLIIDEATLDDSADTVIDTLAALGG</sequence>
<evidence type="ECO:0000256" key="5">
    <source>
        <dbReference type="ARBA" id="ARBA00012168"/>
    </source>
</evidence>
<dbReference type="GO" id="GO:0030170">
    <property type="term" value="F:pyridoxal phosphate binding"/>
    <property type="evidence" value="ECO:0007669"/>
    <property type="project" value="InterPro"/>
</dbReference>
<evidence type="ECO:0000256" key="10">
    <source>
        <dbReference type="ARBA" id="ARBA00022723"/>
    </source>
</evidence>
<dbReference type="Gene3D" id="3.40.800.10">
    <property type="entry name" value="Ureohydrolase domain"/>
    <property type="match status" value="1"/>
</dbReference>
<dbReference type="GO" id="GO:0055129">
    <property type="term" value="P:L-proline biosynthetic process"/>
    <property type="evidence" value="ECO:0007669"/>
    <property type="project" value="UniProtKB-UniPathway"/>
</dbReference>
<evidence type="ECO:0000256" key="6">
    <source>
        <dbReference type="ARBA" id="ARBA00012924"/>
    </source>
</evidence>
<dbReference type="AlphaFoldDB" id="A0A2U8H1E8"/>
<evidence type="ECO:0000256" key="13">
    <source>
        <dbReference type="ARBA" id="ARBA00023211"/>
    </source>
</evidence>
<dbReference type="PROSITE" id="PS51409">
    <property type="entry name" value="ARGINASE_2"/>
    <property type="match status" value="1"/>
</dbReference>
<dbReference type="GO" id="GO:0042802">
    <property type="term" value="F:identical protein binding"/>
    <property type="evidence" value="ECO:0007669"/>
    <property type="project" value="TreeGrafter"/>
</dbReference>
<comment type="cofactor">
    <cofactor evidence="1">
        <name>pyridoxal 5'-phosphate</name>
        <dbReference type="ChEBI" id="CHEBI:597326"/>
    </cofactor>
</comment>
<keyword evidence="12" id="KW-0663">Pyridoxal phosphate</keyword>
<comment type="pathway">
    <text evidence="3">Amino-acid biosynthesis; L-proline biosynthesis; L-glutamate 5-semialdehyde from L-ornithine: step 1/1.</text>
</comment>
<dbReference type="UniPathway" id="UPA00098">
    <property type="reaction ID" value="UER00358"/>
</dbReference>
<comment type="cofactor">
    <cofactor evidence="2">
        <name>Mn(2+)</name>
        <dbReference type="ChEBI" id="CHEBI:29035"/>
    </cofactor>
</comment>
<keyword evidence="11" id="KW-0378">Hydrolase</keyword>
<keyword evidence="8" id="KW-0032">Aminotransferase</keyword>